<dbReference type="Pfam" id="PF00583">
    <property type="entry name" value="Acetyltransf_1"/>
    <property type="match status" value="1"/>
</dbReference>
<dbReference type="EMBL" id="LDPZ01000080">
    <property type="protein sequence ID" value="KTQ82627.1"/>
    <property type="molecule type" value="Genomic_DNA"/>
</dbReference>
<name>A0A175R0Y7_9HYPH</name>
<dbReference type="AlphaFoldDB" id="A0A175R0Y7"/>
<dbReference type="InterPro" id="IPR000182">
    <property type="entry name" value="GNAT_dom"/>
</dbReference>
<dbReference type="PROSITE" id="PS51186">
    <property type="entry name" value="GNAT"/>
    <property type="match status" value="1"/>
</dbReference>
<dbReference type="InterPro" id="IPR016181">
    <property type="entry name" value="Acyl_CoA_acyltransferase"/>
</dbReference>
<dbReference type="PANTHER" id="PTHR43420">
    <property type="entry name" value="ACETYLTRANSFERASE"/>
    <property type="match status" value="1"/>
</dbReference>
<sequence length="174" mass="19160">MASQRNETLADAEEIILSPIEEGHFEQLRELYAVTWRATYEDRLGSSVVSDMVAQLSTPSVGGMVPADGHAFGAFSQSGQLIGAVIGREVRGVAYLWGMYVLPAYQRSGVGRRLLARAITERNSARVIEVRVLKTSLGAQAFYEALGFTVVREENEEMFSGVVQTLLVMRFVRA</sequence>
<protein>
    <recommendedName>
        <fullName evidence="3">N-acetyltransferase domain-containing protein</fullName>
    </recommendedName>
</protein>
<evidence type="ECO:0000256" key="1">
    <source>
        <dbReference type="ARBA" id="ARBA00022679"/>
    </source>
</evidence>
<dbReference type="CDD" id="cd04301">
    <property type="entry name" value="NAT_SF"/>
    <property type="match status" value="1"/>
</dbReference>
<reference evidence="4 5" key="1">
    <citation type="journal article" date="2016" name="Front. Microbiol.">
        <title>Genomic Resource of Rice Seed Associated Bacteria.</title>
        <authorList>
            <person name="Midha S."/>
            <person name="Bansal K."/>
            <person name="Sharma S."/>
            <person name="Kumar N."/>
            <person name="Patil P.P."/>
            <person name="Chaudhry V."/>
            <person name="Patil P.B."/>
        </authorList>
    </citation>
    <scope>NUCLEOTIDE SEQUENCE [LARGE SCALE GENOMIC DNA]</scope>
    <source>
        <strain evidence="4 5">NS226</strain>
    </source>
</reference>
<dbReference type="Gene3D" id="3.40.630.30">
    <property type="match status" value="1"/>
</dbReference>
<comment type="caution">
    <text evidence="4">The sequence shown here is derived from an EMBL/GenBank/DDBJ whole genome shotgun (WGS) entry which is preliminary data.</text>
</comment>
<dbReference type="RefSeq" id="WP_058636797.1">
    <property type="nucleotide sequence ID" value="NZ_LDPZ01000080.1"/>
</dbReference>
<evidence type="ECO:0000259" key="3">
    <source>
        <dbReference type="PROSITE" id="PS51186"/>
    </source>
</evidence>
<gene>
    <name evidence="4" type="ORF">NS226_22135</name>
</gene>
<dbReference type="Proteomes" id="UP000078272">
    <property type="component" value="Unassembled WGS sequence"/>
</dbReference>
<dbReference type="GO" id="GO:0016747">
    <property type="term" value="F:acyltransferase activity, transferring groups other than amino-acyl groups"/>
    <property type="evidence" value="ECO:0007669"/>
    <property type="project" value="InterPro"/>
</dbReference>
<organism evidence="4 5">
    <name type="scientific">Aureimonas ureilytica</name>
    <dbReference type="NCBI Taxonomy" id="401562"/>
    <lineage>
        <taxon>Bacteria</taxon>
        <taxon>Pseudomonadati</taxon>
        <taxon>Pseudomonadota</taxon>
        <taxon>Alphaproteobacteria</taxon>
        <taxon>Hyphomicrobiales</taxon>
        <taxon>Aurantimonadaceae</taxon>
        <taxon>Aureimonas</taxon>
    </lineage>
</organism>
<evidence type="ECO:0000313" key="4">
    <source>
        <dbReference type="EMBL" id="KTQ82627.1"/>
    </source>
</evidence>
<dbReference type="SUPFAM" id="SSF55729">
    <property type="entry name" value="Acyl-CoA N-acyltransferases (Nat)"/>
    <property type="match status" value="1"/>
</dbReference>
<dbReference type="InterPro" id="IPR050680">
    <property type="entry name" value="YpeA/RimI_acetyltransf"/>
</dbReference>
<feature type="domain" description="N-acetyltransferase" evidence="3">
    <location>
        <begin position="15"/>
        <end position="174"/>
    </location>
</feature>
<dbReference type="PATRIC" id="fig|401562.3.peg.4928"/>
<proteinExistence type="predicted"/>
<evidence type="ECO:0000256" key="2">
    <source>
        <dbReference type="ARBA" id="ARBA00023315"/>
    </source>
</evidence>
<keyword evidence="1" id="KW-0808">Transferase</keyword>
<keyword evidence="2" id="KW-0012">Acyltransferase</keyword>
<evidence type="ECO:0000313" key="5">
    <source>
        <dbReference type="Proteomes" id="UP000078272"/>
    </source>
</evidence>
<accession>A0A175R0Y7</accession>